<dbReference type="GO" id="GO:0003682">
    <property type="term" value="F:chromatin binding"/>
    <property type="evidence" value="ECO:0007669"/>
    <property type="project" value="TreeGrafter"/>
</dbReference>
<protein>
    <submittedName>
        <fullName evidence="6 7">PWWP domain-containing protein 2A-like</fullName>
    </submittedName>
</protein>
<name>A0A8B8EQG7_CRAVI</name>
<dbReference type="InterPro" id="IPR000313">
    <property type="entry name" value="PWWP_dom"/>
</dbReference>
<feature type="compositionally biased region" description="Basic residues" evidence="3">
    <location>
        <begin position="279"/>
        <end position="292"/>
    </location>
</feature>
<dbReference type="RefSeq" id="XP_022342186.1">
    <property type="nucleotide sequence ID" value="XM_022486478.1"/>
</dbReference>
<dbReference type="Pfam" id="PF00855">
    <property type="entry name" value="PWWP"/>
    <property type="match status" value="1"/>
</dbReference>
<evidence type="ECO:0000256" key="1">
    <source>
        <dbReference type="ARBA" id="ARBA00023015"/>
    </source>
</evidence>
<gene>
    <name evidence="6 7" type="primary">LOC111135969</name>
</gene>
<feature type="compositionally biased region" description="Basic and acidic residues" evidence="3">
    <location>
        <begin position="260"/>
        <end position="271"/>
    </location>
</feature>
<reference evidence="6 7" key="1">
    <citation type="submission" date="2025-04" db="UniProtKB">
        <authorList>
            <consortium name="RefSeq"/>
        </authorList>
    </citation>
    <scope>IDENTIFICATION</scope>
    <source>
        <tissue evidence="6 7">Whole sample</tissue>
    </source>
</reference>
<feature type="compositionally biased region" description="Basic residues" evidence="3">
    <location>
        <begin position="246"/>
        <end position="259"/>
    </location>
</feature>
<feature type="region of interest" description="Disordered" evidence="3">
    <location>
        <begin position="232"/>
        <end position="423"/>
    </location>
</feature>
<dbReference type="GO" id="GO:0010369">
    <property type="term" value="C:chromocenter"/>
    <property type="evidence" value="ECO:0007669"/>
    <property type="project" value="TreeGrafter"/>
</dbReference>
<evidence type="ECO:0000256" key="2">
    <source>
        <dbReference type="ARBA" id="ARBA00023163"/>
    </source>
</evidence>
<dbReference type="Proteomes" id="UP000694844">
    <property type="component" value="Chromosome 5"/>
</dbReference>
<dbReference type="KEGG" id="cvn:111135969"/>
<dbReference type="FunFam" id="2.30.30.140:FF:000036">
    <property type="entry name" value="PWWP domain-containing protein 2A"/>
    <property type="match status" value="1"/>
</dbReference>
<keyword evidence="5" id="KW-1185">Reference proteome</keyword>
<evidence type="ECO:0000259" key="4">
    <source>
        <dbReference type="PROSITE" id="PS50812"/>
    </source>
</evidence>
<evidence type="ECO:0000313" key="5">
    <source>
        <dbReference type="Proteomes" id="UP000694844"/>
    </source>
</evidence>
<dbReference type="RefSeq" id="XP_022342185.1">
    <property type="nucleotide sequence ID" value="XM_022486477.1"/>
</dbReference>
<dbReference type="SMART" id="SM00293">
    <property type="entry name" value="PWWP"/>
    <property type="match status" value="1"/>
</dbReference>
<feature type="domain" description="PWWP" evidence="4">
    <location>
        <begin position="637"/>
        <end position="697"/>
    </location>
</feature>
<feature type="compositionally biased region" description="Low complexity" evidence="3">
    <location>
        <begin position="179"/>
        <end position="190"/>
    </location>
</feature>
<feature type="compositionally biased region" description="Acidic residues" evidence="3">
    <location>
        <begin position="407"/>
        <end position="417"/>
    </location>
</feature>
<feature type="compositionally biased region" description="Basic and acidic residues" evidence="3">
    <location>
        <begin position="232"/>
        <end position="245"/>
    </location>
</feature>
<evidence type="ECO:0000313" key="6">
    <source>
        <dbReference type="RefSeq" id="XP_022342185.1"/>
    </source>
</evidence>
<evidence type="ECO:0000313" key="7">
    <source>
        <dbReference type="RefSeq" id="XP_022342186.1"/>
    </source>
</evidence>
<dbReference type="GO" id="GO:0005634">
    <property type="term" value="C:nucleus"/>
    <property type="evidence" value="ECO:0007669"/>
    <property type="project" value="TreeGrafter"/>
</dbReference>
<sequence>MAELRRRPGAISKGMKLPVTIEDAIEDVLVVCLEYGAKLFKGILLDINKRNLPHGVCVPFSANGDGSKDDPNAPTVNSSTDQDVEISATNFRHSYMRGNEEHVNNFILRSSKDRPARSIRLRPRSTLCSKCKSVCQETDKGIMPVQQIVKQNNQKNQAPAQTLREGLRRRSVQNKEPQNNAKSADNNKNSVVTRSSPFIKISIGEGTVLKIPPRLHDEVDGTTVKIKGKVESVKEESLSEQDKNRRTSKRNLRKTKDRAKRLEDEPKKESESSNENVTSHHKKHKRKHKHKHGELEDKNQNTSSEGVDENLESSTENQTDSAQRPRLLYTWRQNKGLSPRRENTTNNIENVNKNISLKQSLPEEISPKRNIRVKSSEQVQKKEYKLRSRERLSIDSVEKSPSKEDEKTQEDEEDAPDDSLNNENVPELIMTVSEESLPDVVPDTQDAGVDIVDSMDMEEKSPVFYDGHKDKNMEYYLNSNNDYFVTINNANSLSNSITSSRSENHDKYVIIDTDKYSVISSASEREFDFNDEDIALSPEEVSTTLRMHSPPSDQLDPVLPTRVPEPVSLIHEPDPVSPPCHFEPVEVPAVDEEEDEREDIADAPSTNSDDVFKSLMMKIRTHDVPKCMATDGRTIHVGDIVWGKIKGFPWWPGRVLSISVSERDGGIVIRRLAHVSWFGSSTMSHIQCSDLYPFLEDFKLRYNRKKRGPYKIAIKQATIAAQSVTNTHHIDFKEFDL</sequence>
<organism evidence="5 6">
    <name type="scientific">Crassostrea virginica</name>
    <name type="common">Eastern oyster</name>
    <dbReference type="NCBI Taxonomy" id="6565"/>
    <lineage>
        <taxon>Eukaryota</taxon>
        <taxon>Metazoa</taxon>
        <taxon>Spiralia</taxon>
        <taxon>Lophotrochozoa</taxon>
        <taxon>Mollusca</taxon>
        <taxon>Bivalvia</taxon>
        <taxon>Autobranchia</taxon>
        <taxon>Pteriomorphia</taxon>
        <taxon>Ostreida</taxon>
        <taxon>Ostreoidea</taxon>
        <taxon>Ostreidae</taxon>
        <taxon>Crassostrea</taxon>
    </lineage>
</organism>
<dbReference type="SUPFAM" id="SSF63748">
    <property type="entry name" value="Tudor/PWWP/MBT"/>
    <property type="match status" value="1"/>
</dbReference>
<feature type="compositionally biased region" description="Polar residues" evidence="3">
    <location>
        <begin position="312"/>
        <end position="322"/>
    </location>
</feature>
<accession>A0A8B8EQG7</accession>
<dbReference type="PROSITE" id="PS50812">
    <property type="entry name" value="PWWP"/>
    <property type="match status" value="1"/>
</dbReference>
<feature type="compositionally biased region" description="Low complexity" evidence="3">
    <location>
        <begin position="344"/>
        <end position="355"/>
    </location>
</feature>
<dbReference type="CDD" id="cd20140">
    <property type="entry name" value="PWWP_PWWP2"/>
    <property type="match status" value="1"/>
</dbReference>
<dbReference type="OrthoDB" id="5964980at2759"/>
<evidence type="ECO:0000256" key="3">
    <source>
        <dbReference type="SAM" id="MobiDB-lite"/>
    </source>
</evidence>
<dbReference type="GeneID" id="111135969"/>
<feature type="region of interest" description="Disordered" evidence="3">
    <location>
        <begin position="149"/>
        <end position="191"/>
    </location>
</feature>
<keyword evidence="2" id="KW-0804">Transcription</keyword>
<dbReference type="PANTHER" id="PTHR16112">
    <property type="entry name" value="METHYL-CPG BINDING PROTEIN, DROSOPHILA"/>
    <property type="match status" value="1"/>
</dbReference>
<dbReference type="Gene3D" id="2.30.30.140">
    <property type="match status" value="1"/>
</dbReference>
<keyword evidence="1" id="KW-0805">Transcription regulation</keyword>
<dbReference type="PANTHER" id="PTHR16112:SF22">
    <property type="entry name" value="PWWP DOMAIN-CONTAINING 2B"/>
    <property type="match status" value="1"/>
</dbReference>
<proteinExistence type="predicted"/>
<dbReference type="AlphaFoldDB" id="A0A8B8EQG7"/>
<feature type="compositionally biased region" description="Basic and acidic residues" evidence="3">
    <location>
        <begin position="379"/>
        <end position="406"/>
    </location>
</feature>